<dbReference type="InterPro" id="IPR055247">
    <property type="entry name" value="InsJ-like_HTH"/>
</dbReference>
<reference evidence="2 3" key="1">
    <citation type="submission" date="2020-12" db="EMBL/GenBank/DDBJ databases">
        <authorList>
            <person name="Lu T."/>
            <person name="Wang Q."/>
            <person name="Han X."/>
        </authorList>
    </citation>
    <scope>NUCLEOTIDE SEQUENCE [LARGE SCALE GENOMIC DNA]</scope>
    <source>
        <strain evidence="2 3">WQ 585</strain>
    </source>
</reference>
<keyword evidence="3" id="KW-1185">Reference proteome</keyword>
<comment type="caution">
    <text evidence="2">The sequence shown here is derived from an EMBL/GenBank/DDBJ whole genome shotgun (WGS) entry which is preliminary data.</text>
</comment>
<evidence type="ECO:0000259" key="1">
    <source>
        <dbReference type="Pfam" id="PF13518"/>
    </source>
</evidence>
<evidence type="ECO:0000313" key="2">
    <source>
        <dbReference type="EMBL" id="MBK1782465.1"/>
    </source>
</evidence>
<dbReference type="InterPro" id="IPR009057">
    <property type="entry name" value="Homeodomain-like_sf"/>
</dbReference>
<feature type="domain" description="Insertion element IS150 protein InsJ-like helix-turn-helix" evidence="1">
    <location>
        <begin position="7"/>
        <end position="42"/>
    </location>
</feature>
<evidence type="ECO:0000313" key="3">
    <source>
        <dbReference type="Proteomes" id="UP000635316"/>
    </source>
</evidence>
<name>A0ABS1EHG0_9BURK</name>
<dbReference type="Proteomes" id="UP000635316">
    <property type="component" value="Unassembled WGS sequence"/>
</dbReference>
<accession>A0ABS1EHG0</accession>
<organism evidence="2 3">
    <name type="scientific">Advenella mandrilli</name>
    <dbReference type="NCBI Taxonomy" id="2800330"/>
    <lineage>
        <taxon>Bacteria</taxon>
        <taxon>Pseudomonadati</taxon>
        <taxon>Pseudomonadota</taxon>
        <taxon>Betaproteobacteria</taxon>
        <taxon>Burkholderiales</taxon>
        <taxon>Alcaligenaceae</taxon>
    </lineage>
</organism>
<sequence>MMPPNNQSIAQISRESGIHVATLYTWKKQFQAKGFVVPAKRRLNQLMCLMSRLVKRH</sequence>
<dbReference type="RefSeq" id="WP_200239152.1">
    <property type="nucleotide sequence ID" value="NZ_JAENGP010000021.1"/>
</dbReference>
<protein>
    <submittedName>
        <fullName evidence="2">Transposase</fullName>
    </submittedName>
</protein>
<dbReference type="Pfam" id="PF13518">
    <property type="entry name" value="HTH_28"/>
    <property type="match status" value="1"/>
</dbReference>
<proteinExistence type="predicted"/>
<dbReference type="SUPFAM" id="SSF46689">
    <property type="entry name" value="Homeodomain-like"/>
    <property type="match status" value="1"/>
</dbReference>
<gene>
    <name evidence="2" type="ORF">JHL22_14710</name>
</gene>
<dbReference type="EMBL" id="JAENGP010000021">
    <property type="protein sequence ID" value="MBK1782465.1"/>
    <property type="molecule type" value="Genomic_DNA"/>
</dbReference>